<proteinExistence type="predicted"/>
<evidence type="ECO:0000256" key="1">
    <source>
        <dbReference type="SAM" id="SignalP"/>
    </source>
</evidence>
<feature type="signal peptide" evidence="1">
    <location>
        <begin position="1"/>
        <end position="24"/>
    </location>
</feature>
<dbReference type="Proteomes" id="UP000533900">
    <property type="component" value="Unassembled WGS sequence"/>
</dbReference>
<feature type="chain" id="PRO_5032911163" description="PKD domain-containing protein" evidence="1">
    <location>
        <begin position="25"/>
        <end position="632"/>
    </location>
</feature>
<dbReference type="EMBL" id="JACLCP010000005">
    <property type="protein sequence ID" value="MBC2846310.1"/>
    <property type="molecule type" value="Genomic_DNA"/>
</dbReference>
<protein>
    <recommendedName>
        <fullName evidence="4">PKD domain-containing protein</fullName>
    </recommendedName>
</protein>
<comment type="caution">
    <text evidence="2">The sequence shown here is derived from an EMBL/GenBank/DDBJ whole genome shotgun (WGS) entry which is preliminary data.</text>
</comment>
<dbReference type="RefSeq" id="WP_185790026.1">
    <property type="nucleotide sequence ID" value="NZ_JACLCP010000005.1"/>
</dbReference>
<dbReference type="AlphaFoldDB" id="A0A842ITF8"/>
<organism evidence="2 3">
    <name type="scientific">Winogradskyella flava</name>
    <dbReference type="NCBI Taxonomy" id="1884876"/>
    <lineage>
        <taxon>Bacteria</taxon>
        <taxon>Pseudomonadati</taxon>
        <taxon>Bacteroidota</taxon>
        <taxon>Flavobacteriia</taxon>
        <taxon>Flavobacteriales</taxon>
        <taxon>Flavobacteriaceae</taxon>
        <taxon>Winogradskyella</taxon>
    </lineage>
</organism>
<sequence>MKLLKKGVYCILALLMLSAPFSCEQEDDLNIIAGLDFNIATLNAEGNETGVIATTIPPDGRIVYTVDFGDPNGVDIPNGNGDTDDVIQTTSGPMVSYEYPLESATYTITVTASLSGKEDVSITKEHTVIYVVEPDPTPGSPIAGTWRLAPQAGALGVGPGQGNVSWFSNSDEDVITRDCLFDDEYVLGEDGSFQNILGDETWLEPWQGFDPEQCGTPVFPHDGSANASASYTYNDAAGTLTVNGQGAFMGLAKVINGAELAAGETAPDSRTYQATLSDDGLSLTLDIPVAGDGWWQFNFVKDAPPAPSQLEGVWRIAPEAGALGVGPGQNDVSWWSNADTDVTTRDCFFDDTYVFNADGSFQNVLGSETWLEPWQGVDPEACGAPIFPHDGTASATYDYNATAGTLTIEGEGAFLGLAKVINGAEIASPTDAADSITYIAELADDGNTLELDIQVAGDGWWSFKLVKDVVPTGVQGTWVLAPEAGALGVGPGQNDVSWWSNADTDVTTRDCLFDDQYVFNADGSFQNVLGSETWLEPWQGFDPEQCGTPVFPHDGTASATYTYDEGAGTLTIDGEGAFLGLAKVINGAEIASPIDAADSITYIVELTDGGNTMELDIAVAGDGWWSFKLVRQ</sequence>
<keyword evidence="3" id="KW-1185">Reference proteome</keyword>
<evidence type="ECO:0008006" key="4">
    <source>
        <dbReference type="Google" id="ProtNLM"/>
    </source>
</evidence>
<evidence type="ECO:0000313" key="3">
    <source>
        <dbReference type="Proteomes" id="UP000533900"/>
    </source>
</evidence>
<gene>
    <name evidence="2" type="ORF">H7F21_14490</name>
</gene>
<name>A0A842ITF8_9FLAO</name>
<reference evidence="2" key="1">
    <citation type="submission" date="2020-08" db="EMBL/GenBank/DDBJ databases">
        <title>Winogradskyella ouciana sp. nov., isolated from the hadal seawater of the Mariana Trench.</title>
        <authorList>
            <person name="He X."/>
        </authorList>
    </citation>
    <scope>NUCLEOTIDE SEQUENCE [LARGE SCALE GENOMIC DNA]</scope>
    <source>
        <strain evidence="2">KCTC 52348</strain>
    </source>
</reference>
<accession>A0A842ITF8</accession>
<keyword evidence="1" id="KW-0732">Signal</keyword>
<evidence type="ECO:0000313" key="2">
    <source>
        <dbReference type="EMBL" id="MBC2846310.1"/>
    </source>
</evidence>